<keyword evidence="2" id="KW-1185">Reference proteome</keyword>
<evidence type="ECO:0000313" key="1">
    <source>
        <dbReference type="EMBL" id="KAH1114810.1"/>
    </source>
</evidence>
<comment type="caution">
    <text evidence="1">The sequence shown here is derived from an EMBL/GenBank/DDBJ whole genome shotgun (WGS) entry which is preliminary data.</text>
</comment>
<dbReference type="AlphaFoldDB" id="A0A9D4AG99"/>
<accession>A0A9D4AG99</accession>
<evidence type="ECO:0000313" key="2">
    <source>
        <dbReference type="Proteomes" id="UP000828251"/>
    </source>
</evidence>
<proteinExistence type="predicted"/>
<name>A0A9D4AG99_9ROSI</name>
<gene>
    <name evidence="1" type="ORF">J1N35_008188</name>
</gene>
<dbReference type="Proteomes" id="UP000828251">
    <property type="component" value="Unassembled WGS sequence"/>
</dbReference>
<dbReference type="EMBL" id="JAIQCV010000003">
    <property type="protein sequence ID" value="KAH1114810.1"/>
    <property type="molecule type" value="Genomic_DNA"/>
</dbReference>
<sequence length="125" mass="14703">MDQCITENQLELNLKNQQEFGFEDEIELHRTEEIFDLINMEIDVELEVEELQPIMNESVKESIHFLAITDEVPTKEMDEFISFSFDEEDKAWVDRTSYDMEAKWLKVIIPRRQCRVGSDLAPSGS</sequence>
<organism evidence="1 2">
    <name type="scientific">Gossypium stocksii</name>
    <dbReference type="NCBI Taxonomy" id="47602"/>
    <lineage>
        <taxon>Eukaryota</taxon>
        <taxon>Viridiplantae</taxon>
        <taxon>Streptophyta</taxon>
        <taxon>Embryophyta</taxon>
        <taxon>Tracheophyta</taxon>
        <taxon>Spermatophyta</taxon>
        <taxon>Magnoliopsida</taxon>
        <taxon>eudicotyledons</taxon>
        <taxon>Gunneridae</taxon>
        <taxon>Pentapetalae</taxon>
        <taxon>rosids</taxon>
        <taxon>malvids</taxon>
        <taxon>Malvales</taxon>
        <taxon>Malvaceae</taxon>
        <taxon>Malvoideae</taxon>
        <taxon>Gossypium</taxon>
    </lineage>
</organism>
<protein>
    <submittedName>
        <fullName evidence="1">Uncharacterized protein</fullName>
    </submittedName>
</protein>
<reference evidence="1 2" key="1">
    <citation type="journal article" date="2021" name="Plant Biotechnol. J.">
        <title>Multi-omics assisted identification of the key and species-specific regulatory components of drought-tolerant mechanisms in Gossypium stocksii.</title>
        <authorList>
            <person name="Yu D."/>
            <person name="Ke L."/>
            <person name="Zhang D."/>
            <person name="Wu Y."/>
            <person name="Sun Y."/>
            <person name="Mei J."/>
            <person name="Sun J."/>
            <person name="Sun Y."/>
        </authorList>
    </citation>
    <scope>NUCLEOTIDE SEQUENCE [LARGE SCALE GENOMIC DNA]</scope>
    <source>
        <strain evidence="2">cv. E1</strain>
        <tissue evidence="1">Leaf</tissue>
    </source>
</reference>